<protein>
    <recommendedName>
        <fullName evidence="3 8">Malonyl-[acyl-carrier protein] O-methyltransferase</fullName>
        <shortName evidence="8">Malonyl-ACP O-methyltransferase</shortName>
        <ecNumber evidence="3 8">2.1.1.197</ecNumber>
    </recommendedName>
    <alternativeName>
        <fullName evidence="8">Biotin synthesis protein BioC</fullName>
    </alternativeName>
</protein>
<dbReference type="Gene3D" id="3.40.50.150">
    <property type="entry name" value="Vaccinia Virus protein VP39"/>
    <property type="match status" value="1"/>
</dbReference>
<keyword evidence="11" id="KW-1185">Reference proteome</keyword>
<gene>
    <name evidence="8" type="primary">bioC</name>
    <name evidence="10" type="ORF">MIT9_P1992</name>
</gene>
<dbReference type="InterPro" id="IPR011814">
    <property type="entry name" value="BioC"/>
</dbReference>
<proteinExistence type="inferred from homology"/>
<comment type="catalytic activity">
    <reaction evidence="1 8">
        <text>malonyl-[ACP] + S-adenosyl-L-methionine = malonyl-[ACP] methyl ester + S-adenosyl-L-homocysteine</text>
        <dbReference type="Rhea" id="RHEA:17105"/>
        <dbReference type="Rhea" id="RHEA-COMP:9623"/>
        <dbReference type="Rhea" id="RHEA-COMP:9954"/>
        <dbReference type="ChEBI" id="CHEBI:57856"/>
        <dbReference type="ChEBI" id="CHEBI:59789"/>
        <dbReference type="ChEBI" id="CHEBI:78449"/>
        <dbReference type="ChEBI" id="CHEBI:78845"/>
        <dbReference type="EC" id="2.1.1.197"/>
    </reaction>
</comment>
<feature type="domain" description="Methyltransferase type 11" evidence="9">
    <location>
        <begin position="47"/>
        <end position="139"/>
    </location>
</feature>
<dbReference type="InterPro" id="IPR029063">
    <property type="entry name" value="SAM-dependent_MTases_sf"/>
</dbReference>
<evidence type="ECO:0000256" key="3">
    <source>
        <dbReference type="ARBA" id="ARBA00012327"/>
    </source>
</evidence>
<evidence type="ECO:0000256" key="5">
    <source>
        <dbReference type="ARBA" id="ARBA00022679"/>
    </source>
</evidence>
<dbReference type="KEGG" id="mcau:MIT9_P1992"/>
<evidence type="ECO:0000313" key="11">
    <source>
        <dbReference type="Proteomes" id="UP001321825"/>
    </source>
</evidence>
<keyword evidence="6 8" id="KW-0949">S-adenosyl-L-methionine</keyword>
<dbReference type="HAMAP" id="MF_00835">
    <property type="entry name" value="BioC"/>
    <property type="match status" value="1"/>
</dbReference>
<keyword evidence="4 8" id="KW-0489">Methyltransferase</keyword>
<dbReference type="RefSeq" id="WP_317704809.1">
    <property type="nucleotide sequence ID" value="NZ_AP024714.1"/>
</dbReference>
<dbReference type="AlphaFoldDB" id="A0AAU9BUN7"/>
<evidence type="ECO:0000256" key="4">
    <source>
        <dbReference type="ARBA" id="ARBA00022603"/>
    </source>
</evidence>
<evidence type="ECO:0000259" key="9">
    <source>
        <dbReference type="Pfam" id="PF08241"/>
    </source>
</evidence>
<dbReference type="Pfam" id="PF08241">
    <property type="entry name" value="Methyltransf_11"/>
    <property type="match status" value="1"/>
</dbReference>
<reference evidence="11" key="1">
    <citation type="journal article" date="2024" name="Int. J. Syst. Evol. Microbiol.">
        <title>Methylomarinovum tepidoasis sp. nov., a moderately thermophilic methanotroph of the family Methylothermaceae isolated from a deep-sea hydrothermal field.</title>
        <authorList>
            <person name="Hirayama H."/>
            <person name="Takaki Y."/>
            <person name="Abe M."/>
            <person name="Miyazaki M."/>
            <person name="Uematsu K."/>
            <person name="Matsui Y."/>
            <person name="Takai K."/>
        </authorList>
    </citation>
    <scope>NUCLEOTIDE SEQUENCE [LARGE SCALE GENOMIC DNA]</scope>
    <source>
        <strain evidence="11">IT-9</strain>
    </source>
</reference>
<name>A0AAU9BUN7_9GAMM</name>
<dbReference type="EC" id="2.1.1.197" evidence="3 8"/>
<evidence type="ECO:0000256" key="2">
    <source>
        <dbReference type="ARBA" id="ARBA00004746"/>
    </source>
</evidence>
<dbReference type="CDD" id="cd02440">
    <property type="entry name" value="AdoMet_MTases"/>
    <property type="match status" value="1"/>
</dbReference>
<dbReference type="GO" id="GO:0008757">
    <property type="term" value="F:S-adenosylmethionine-dependent methyltransferase activity"/>
    <property type="evidence" value="ECO:0007669"/>
    <property type="project" value="InterPro"/>
</dbReference>
<dbReference type="InterPro" id="IPR013216">
    <property type="entry name" value="Methyltransf_11"/>
</dbReference>
<dbReference type="InterPro" id="IPR050602">
    <property type="entry name" value="Malonyl-ACP_OMT"/>
</dbReference>
<comment type="pathway">
    <text evidence="2 8">Cofactor biosynthesis; biotin biosynthesis.</text>
</comment>
<dbReference type="GO" id="GO:0010340">
    <property type="term" value="F:carboxyl-O-methyltransferase activity"/>
    <property type="evidence" value="ECO:0007669"/>
    <property type="project" value="UniProtKB-UniRule"/>
</dbReference>
<comment type="similarity">
    <text evidence="8">Belongs to the methyltransferase superfamily.</text>
</comment>
<evidence type="ECO:0000256" key="6">
    <source>
        <dbReference type="ARBA" id="ARBA00022691"/>
    </source>
</evidence>
<evidence type="ECO:0000256" key="7">
    <source>
        <dbReference type="ARBA" id="ARBA00022756"/>
    </source>
</evidence>
<accession>A0AAU9BUN7</accession>
<dbReference type="Proteomes" id="UP001321825">
    <property type="component" value="Chromosome"/>
</dbReference>
<dbReference type="GO" id="GO:0032259">
    <property type="term" value="P:methylation"/>
    <property type="evidence" value="ECO:0007669"/>
    <property type="project" value="UniProtKB-KW"/>
</dbReference>
<organism evidence="10 11">
    <name type="scientific">Methylomarinovum caldicuralii</name>
    <dbReference type="NCBI Taxonomy" id="438856"/>
    <lineage>
        <taxon>Bacteria</taxon>
        <taxon>Pseudomonadati</taxon>
        <taxon>Pseudomonadota</taxon>
        <taxon>Gammaproteobacteria</taxon>
        <taxon>Methylococcales</taxon>
        <taxon>Methylothermaceae</taxon>
        <taxon>Methylomarinovum</taxon>
    </lineage>
</organism>
<dbReference type="PANTHER" id="PTHR13090:SF1">
    <property type="entry name" value="ARGININE-HYDROXYLASE NDUFAF5, MITOCHONDRIAL"/>
    <property type="match status" value="1"/>
</dbReference>
<sequence>MSWDKRLVRRAFSAAAPGYDRQAVLQRQIGERLLAARPEELPPGWWVDIGTGTGWCAQRLAAWRPPALLLVDLAEGMLHQARARLGPAGRYLAADAERLPLATGSAALVVSNLALQWCLDPARALAEMARILKPGGRLLLSTFTAGTLETLRRAWAAVDDYSHVNTFPAPADLEAAVAAAGFRRWRLRSETLSLAYPDLKTLLRSLKEIGAHNVTTGRPRHLMGKGAWQRLEAAYPRRQGQVVATYVATYVTALR</sequence>
<dbReference type="PANTHER" id="PTHR13090">
    <property type="entry name" value="ARGININE-HYDROXYLASE NDUFAF5, MITOCHONDRIAL"/>
    <property type="match status" value="1"/>
</dbReference>
<evidence type="ECO:0000313" key="10">
    <source>
        <dbReference type="EMBL" id="BCX82406.1"/>
    </source>
</evidence>
<keyword evidence="7 8" id="KW-0093">Biotin biosynthesis</keyword>
<dbReference type="NCBIfam" id="TIGR02072">
    <property type="entry name" value="BioC"/>
    <property type="match status" value="1"/>
</dbReference>
<dbReference type="EMBL" id="AP024714">
    <property type="protein sequence ID" value="BCX82406.1"/>
    <property type="molecule type" value="Genomic_DNA"/>
</dbReference>
<evidence type="ECO:0000256" key="8">
    <source>
        <dbReference type="HAMAP-Rule" id="MF_00835"/>
    </source>
</evidence>
<dbReference type="GO" id="GO:0009102">
    <property type="term" value="P:biotin biosynthetic process"/>
    <property type="evidence" value="ECO:0007669"/>
    <property type="project" value="UniProtKB-UniRule"/>
</dbReference>
<evidence type="ECO:0000256" key="1">
    <source>
        <dbReference type="ARBA" id="ARBA00000852"/>
    </source>
</evidence>
<dbReference type="SUPFAM" id="SSF53335">
    <property type="entry name" value="S-adenosyl-L-methionine-dependent methyltransferases"/>
    <property type="match status" value="1"/>
</dbReference>
<keyword evidence="5 8" id="KW-0808">Transferase</keyword>
<comment type="function">
    <text evidence="8">Converts the free carboxyl group of a malonyl-thioester to its methyl ester by transfer of a methyl group from S-adenosyl-L-methionine (SAM). It allows to synthesize pimeloyl-ACP via the fatty acid synthetic pathway.</text>
</comment>
<dbReference type="GO" id="GO:0102130">
    <property type="term" value="F:malonyl-CoA methyltransferase activity"/>
    <property type="evidence" value="ECO:0007669"/>
    <property type="project" value="UniProtKB-EC"/>
</dbReference>